<accession>A0ABD8A7Z4</accession>
<protein>
    <recommendedName>
        <fullName evidence="4">Type II methyltransferase</fullName>
        <ecNumber evidence="4">2.1.1.113</ecNumber>
    </recommendedName>
    <alternativeName>
        <fullName evidence="4">N-4 cytosine-specific methyltransferase</fullName>
    </alternativeName>
</protein>
<dbReference type="PROSITE" id="PS00092">
    <property type="entry name" value="N6_MTASE"/>
    <property type="match status" value="1"/>
</dbReference>
<dbReference type="SUPFAM" id="SSF53335">
    <property type="entry name" value="S-adenosyl-L-methionine-dependent methyltransferases"/>
    <property type="match status" value="1"/>
</dbReference>
<keyword evidence="4" id="KW-0680">Restriction system</keyword>
<dbReference type="Pfam" id="PF01555">
    <property type="entry name" value="N6_N4_Mtase"/>
    <property type="match status" value="1"/>
</dbReference>
<gene>
    <name evidence="6" type="ORF">R6Y95_06675</name>
</gene>
<dbReference type="GO" id="GO:0009307">
    <property type="term" value="P:DNA restriction-modification system"/>
    <property type="evidence" value="ECO:0007669"/>
    <property type="project" value="UniProtKB-KW"/>
</dbReference>
<reference evidence="6 7" key="1">
    <citation type="submission" date="2023-10" db="EMBL/GenBank/DDBJ databases">
        <title>The complete genome sequence of Methanoculleus palmolei DSM 4273.</title>
        <authorList>
            <person name="Lai S.-J."/>
            <person name="You Y.-T."/>
            <person name="Chen S.-C."/>
        </authorList>
    </citation>
    <scope>NUCLEOTIDE SEQUENCE [LARGE SCALE GENOMIC DNA]</scope>
    <source>
        <strain evidence="6 7">DSM 4273</strain>
    </source>
</reference>
<evidence type="ECO:0000313" key="6">
    <source>
        <dbReference type="EMBL" id="WOX55153.1"/>
    </source>
</evidence>
<keyword evidence="3 6" id="KW-0808">Transferase</keyword>
<name>A0ABD8A7Z4_9EURY</name>
<evidence type="ECO:0000256" key="1">
    <source>
        <dbReference type="ARBA" id="ARBA00006594"/>
    </source>
</evidence>
<dbReference type="InterPro" id="IPR001091">
    <property type="entry name" value="RM_Methyltransferase"/>
</dbReference>
<dbReference type="InterPro" id="IPR029063">
    <property type="entry name" value="SAM-dependent_MTases_sf"/>
</dbReference>
<dbReference type="InterPro" id="IPR002941">
    <property type="entry name" value="DNA_methylase_N4/N6"/>
</dbReference>
<evidence type="ECO:0000313" key="7">
    <source>
        <dbReference type="Proteomes" id="UP001626603"/>
    </source>
</evidence>
<evidence type="ECO:0000256" key="3">
    <source>
        <dbReference type="ARBA" id="ARBA00022679"/>
    </source>
</evidence>
<dbReference type="EC" id="2.1.1.113" evidence="4"/>
<keyword evidence="4" id="KW-0949">S-adenosyl-L-methionine</keyword>
<dbReference type="AlphaFoldDB" id="A0ABD8A7Z4"/>
<comment type="catalytic activity">
    <reaction evidence="4">
        <text>a 2'-deoxycytidine in DNA + S-adenosyl-L-methionine = an N(4)-methyl-2'-deoxycytidine in DNA + S-adenosyl-L-homocysteine + H(+)</text>
        <dbReference type="Rhea" id="RHEA:16857"/>
        <dbReference type="Rhea" id="RHEA-COMP:11369"/>
        <dbReference type="Rhea" id="RHEA-COMP:13674"/>
        <dbReference type="ChEBI" id="CHEBI:15378"/>
        <dbReference type="ChEBI" id="CHEBI:57856"/>
        <dbReference type="ChEBI" id="CHEBI:59789"/>
        <dbReference type="ChEBI" id="CHEBI:85452"/>
        <dbReference type="ChEBI" id="CHEBI:137933"/>
        <dbReference type="EC" id="2.1.1.113"/>
    </reaction>
</comment>
<proteinExistence type="inferred from homology"/>
<dbReference type="PANTHER" id="PTHR13370:SF3">
    <property type="entry name" value="TRNA (GUANINE(10)-N2)-METHYLTRANSFERASE HOMOLOG"/>
    <property type="match status" value="1"/>
</dbReference>
<dbReference type="Gene3D" id="3.40.50.150">
    <property type="entry name" value="Vaccinia Virus protein VP39"/>
    <property type="match status" value="1"/>
</dbReference>
<dbReference type="Proteomes" id="UP001626603">
    <property type="component" value="Chromosome"/>
</dbReference>
<evidence type="ECO:0000256" key="2">
    <source>
        <dbReference type="ARBA" id="ARBA00022603"/>
    </source>
</evidence>
<feature type="domain" description="DNA methylase N-4/N-6" evidence="5">
    <location>
        <begin position="73"/>
        <end position="268"/>
    </location>
</feature>
<comment type="similarity">
    <text evidence="1 4">Belongs to the N(4)/N(6)-methyltransferase family.</text>
</comment>
<evidence type="ECO:0000256" key="4">
    <source>
        <dbReference type="RuleBase" id="RU362026"/>
    </source>
</evidence>
<dbReference type="GO" id="GO:0032259">
    <property type="term" value="P:methylation"/>
    <property type="evidence" value="ECO:0007669"/>
    <property type="project" value="UniProtKB-KW"/>
</dbReference>
<keyword evidence="7" id="KW-1185">Reference proteome</keyword>
<dbReference type="PRINTS" id="PR00508">
    <property type="entry name" value="S21N4MTFRASE"/>
</dbReference>
<keyword evidence="2 4" id="KW-0489">Methyltransferase</keyword>
<dbReference type="GO" id="GO:0015667">
    <property type="term" value="F:site-specific DNA-methyltransferase (cytosine-N4-specific) activity"/>
    <property type="evidence" value="ECO:0007669"/>
    <property type="project" value="UniProtKB-EC"/>
</dbReference>
<evidence type="ECO:0000259" key="5">
    <source>
        <dbReference type="Pfam" id="PF01555"/>
    </source>
</evidence>
<sequence>MVQSDVKEGNPKGKRRRKYIPGLACLKFVPDEYWSPEEAQRLYEGPPHSPVRQDTICFEDCIGGMERMPPESVDLVVADPPFGIDFSGKESVYNRNGDLVVDSYHEIDADYGEFTEQWMASLQKVMKPHATAYVFSGWNHLEDVLRGARLSGLTTINHIIWKYQFGVFTKKKYVTSHYHVLLLAKDPNKYYFNKIEHYPLDVWDINRKYKAGEVKNGTTLPLEVVRQCIEFSSKPGDLVFDPFMGMGTTAVAAKSVWRRFFGFERNELMQPVIEERIDSVTPGQDYTTLQELRRKNIEKAKEKYPLAVKYLTKAGVRIDAES</sequence>
<dbReference type="EMBL" id="CP137641">
    <property type="protein sequence ID" value="WOX55153.1"/>
    <property type="molecule type" value="Genomic_DNA"/>
</dbReference>
<dbReference type="PANTHER" id="PTHR13370">
    <property type="entry name" value="RNA METHYLASE-RELATED"/>
    <property type="match status" value="1"/>
</dbReference>
<organism evidence="6 7">
    <name type="scientific">Methanoculleus palmolei</name>
    <dbReference type="NCBI Taxonomy" id="72612"/>
    <lineage>
        <taxon>Archaea</taxon>
        <taxon>Methanobacteriati</taxon>
        <taxon>Methanobacteriota</taxon>
        <taxon>Stenosarchaea group</taxon>
        <taxon>Methanomicrobia</taxon>
        <taxon>Methanomicrobiales</taxon>
        <taxon>Methanomicrobiaceae</taxon>
        <taxon>Methanoculleus</taxon>
    </lineage>
</organism>
<dbReference type="InterPro" id="IPR002052">
    <property type="entry name" value="DNA_methylase_N6_adenine_CS"/>
</dbReference>